<comment type="caution">
    <text evidence="1">The sequence shown here is derived from an EMBL/GenBank/DDBJ whole genome shotgun (WGS) entry which is preliminary data.</text>
</comment>
<evidence type="ECO:0000313" key="2">
    <source>
        <dbReference type="Proteomes" id="UP001500782"/>
    </source>
</evidence>
<dbReference type="Proteomes" id="UP001500782">
    <property type="component" value="Unassembled WGS sequence"/>
</dbReference>
<protein>
    <recommendedName>
        <fullName evidence="3">Thymidylate kinase</fullName>
    </recommendedName>
</protein>
<reference evidence="1 2" key="1">
    <citation type="journal article" date="2019" name="Int. J. Syst. Evol. Microbiol.">
        <title>The Global Catalogue of Microorganisms (GCM) 10K type strain sequencing project: providing services to taxonomists for standard genome sequencing and annotation.</title>
        <authorList>
            <consortium name="The Broad Institute Genomics Platform"/>
            <consortium name="The Broad Institute Genome Sequencing Center for Infectious Disease"/>
            <person name="Wu L."/>
            <person name="Ma J."/>
        </authorList>
    </citation>
    <scope>NUCLEOTIDE SEQUENCE [LARGE SCALE GENOMIC DNA]</scope>
    <source>
        <strain evidence="1 2">JCM 9731</strain>
    </source>
</reference>
<gene>
    <name evidence="1" type="ORF">GCM10008967_36850</name>
</gene>
<proteinExistence type="predicted"/>
<accession>A0ABN0WNX3</accession>
<sequence length="280" mass="32188">MNSKLILVEGLPGSGKSTTARLFQEILIEEGIKNELYIEGNLDHPADYDAVSFFTEDEWLQLLNSSCELKEALVNNVEQKDNGYFLSYGKMIYRQGIKIPDALFNRIFKHDIYELPLEKNIELITNRWANFASHAIQSDTTYIFECCFIQNPVTVGMLKYNATKTTVMNYVQGLEEAIVKLNPIVVYVDQADISHSFGNAVKERPKEWFNGFVEYYTGQGFGKVNGYEDYEGTLKVLEARKELEAEIFHSLKVEKVLLDNSAFNKKMFRKRLVEIVKESI</sequence>
<name>A0ABN0WNX3_9BACI</name>
<organism evidence="1 2">
    <name type="scientific">Bacillus carboniphilus</name>
    <dbReference type="NCBI Taxonomy" id="86663"/>
    <lineage>
        <taxon>Bacteria</taxon>
        <taxon>Bacillati</taxon>
        <taxon>Bacillota</taxon>
        <taxon>Bacilli</taxon>
        <taxon>Bacillales</taxon>
        <taxon>Bacillaceae</taxon>
        <taxon>Bacillus</taxon>
    </lineage>
</organism>
<dbReference type="RefSeq" id="WP_343802433.1">
    <property type="nucleotide sequence ID" value="NZ_BAAADJ010000061.1"/>
</dbReference>
<dbReference type="SUPFAM" id="SSF52540">
    <property type="entry name" value="P-loop containing nucleoside triphosphate hydrolases"/>
    <property type="match status" value="2"/>
</dbReference>
<dbReference type="InterPro" id="IPR027417">
    <property type="entry name" value="P-loop_NTPase"/>
</dbReference>
<evidence type="ECO:0000313" key="1">
    <source>
        <dbReference type="EMBL" id="GAA0343003.1"/>
    </source>
</evidence>
<dbReference type="Gene3D" id="3.40.50.300">
    <property type="entry name" value="P-loop containing nucleotide triphosphate hydrolases"/>
    <property type="match status" value="1"/>
</dbReference>
<dbReference type="EMBL" id="BAAADJ010000061">
    <property type="protein sequence ID" value="GAA0343003.1"/>
    <property type="molecule type" value="Genomic_DNA"/>
</dbReference>
<keyword evidence="2" id="KW-1185">Reference proteome</keyword>
<dbReference type="NCBIfam" id="NF005250">
    <property type="entry name" value="PRK06761.1"/>
    <property type="match status" value="1"/>
</dbReference>
<evidence type="ECO:0008006" key="3">
    <source>
        <dbReference type="Google" id="ProtNLM"/>
    </source>
</evidence>